<dbReference type="Pfam" id="PF26335">
    <property type="entry name" value="ARB_00930_C"/>
    <property type="match status" value="1"/>
</dbReference>
<dbReference type="EMBL" id="ML991840">
    <property type="protein sequence ID" value="KAF2230504.1"/>
    <property type="molecule type" value="Genomic_DNA"/>
</dbReference>
<feature type="domain" description="Beta-lactamase-like ARB-00930-like C-terminal" evidence="4">
    <location>
        <begin position="516"/>
        <end position="664"/>
    </location>
</feature>
<feature type="chain" id="PRO_5025476645" evidence="2">
    <location>
        <begin position="28"/>
        <end position="683"/>
    </location>
</feature>
<organism evidence="5 6">
    <name type="scientific">Viridothelium virens</name>
    <name type="common">Speckled blister lichen</name>
    <name type="synonym">Trypethelium virens</name>
    <dbReference type="NCBI Taxonomy" id="1048519"/>
    <lineage>
        <taxon>Eukaryota</taxon>
        <taxon>Fungi</taxon>
        <taxon>Dikarya</taxon>
        <taxon>Ascomycota</taxon>
        <taxon>Pezizomycotina</taxon>
        <taxon>Dothideomycetes</taxon>
        <taxon>Dothideomycetes incertae sedis</taxon>
        <taxon>Trypetheliales</taxon>
        <taxon>Trypetheliaceae</taxon>
        <taxon>Viridothelium</taxon>
    </lineage>
</organism>
<keyword evidence="2" id="KW-0732">Signal</keyword>
<dbReference type="Proteomes" id="UP000800092">
    <property type="component" value="Unassembled WGS sequence"/>
</dbReference>
<dbReference type="InterPro" id="IPR001466">
    <property type="entry name" value="Beta-lactam-related"/>
</dbReference>
<name>A0A6A6GXI0_VIRVR</name>
<feature type="signal peptide" evidence="2">
    <location>
        <begin position="1"/>
        <end position="27"/>
    </location>
</feature>
<feature type="domain" description="Beta-lactamase-related" evidence="3">
    <location>
        <begin position="159"/>
        <end position="491"/>
    </location>
</feature>
<dbReference type="InterPro" id="IPR051478">
    <property type="entry name" value="Beta-lactamase-like_AB/R"/>
</dbReference>
<evidence type="ECO:0000259" key="3">
    <source>
        <dbReference type="Pfam" id="PF00144"/>
    </source>
</evidence>
<proteinExistence type="inferred from homology"/>
<dbReference type="OrthoDB" id="5946976at2759"/>
<dbReference type="PANTHER" id="PTHR22935:SF95">
    <property type="entry name" value="BETA-LACTAMASE-LIKE 1-RELATED"/>
    <property type="match status" value="1"/>
</dbReference>
<keyword evidence="6" id="KW-1185">Reference proteome</keyword>
<evidence type="ECO:0000313" key="6">
    <source>
        <dbReference type="Proteomes" id="UP000800092"/>
    </source>
</evidence>
<dbReference type="InterPro" id="IPR058664">
    <property type="entry name" value="ARB_00930-like_C"/>
</dbReference>
<evidence type="ECO:0000259" key="4">
    <source>
        <dbReference type="Pfam" id="PF26335"/>
    </source>
</evidence>
<sequence>MFAGLRFLIQFFGATYLLLNLFPTAAAISCVPNPAYTIPALPSSNPLLNPLRAALDSAFLELLESDKAARKAVYEDACTSDLDSEQEGVICRLETGEEIKDRSSGSAPLFANITSFSIAVTTKEDLVYEFHHSAEVQGRAGTGVAIDKDLHGQEQEVLGSRRPGRKIVDGDTAYRIASCTKVFTILALLLEKDINWDDPVTKWLPELRGPEPTPADDDYGSKSELEELEEVERLINHVHWESITLRSLASQLSGIARQYGIFDLLQTAPENWQGRLERLGFPPVHDEDDVPRSDGRGDQSISREDFLKGVKWQYPIFAPNYQSTYSNTGFILLGMVLEKMAGRKYTDVIAERITRPLGLNRTTFTTPHDRDAVIPAVPNDWDWGNEINMPTGGLYSTAYDTTTFLRSLLRSDMLTEEATNKWLHVQSESPGLYGFYGMPWEIFRTARATSDGRAVTMINKGGDLAGYHSRLAIIPEFGVGASILIAGKPEALPPLRATLDEVLLKVMDGILRHWTEKMYTGTFVARGKLNSSLELGIAETGGLEVKRWISNGTDFLDTIVKVFEYPPLESNSTMQGMQARIFPTGLKRTQKKIEQSVAVGEVWRMGLLTIEDADPVFGSEFCMGDADEGAYAGRAINEMILFKDGDGRLEKVTIPVLKVELVRKTKWMEWIEGTRGLVGQLGL</sequence>
<reference evidence="5" key="1">
    <citation type="journal article" date="2020" name="Stud. Mycol.">
        <title>101 Dothideomycetes genomes: a test case for predicting lifestyles and emergence of pathogens.</title>
        <authorList>
            <person name="Haridas S."/>
            <person name="Albert R."/>
            <person name="Binder M."/>
            <person name="Bloem J."/>
            <person name="Labutti K."/>
            <person name="Salamov A."/>
            <person name="Andreopoulos B."/>
            <person name="Baker S."/>
            <person name="Barry K."/>
            <person name="Bills G."/>
            <person name="Bluhm B."/>
            <person name="Cannon C."/>
            <person name="Castanera R."/>
            <person name="Culley D."/>
            <person name="Daum C."/>
            <person name="Ezra D."/>
            <person name="Gonzalez J."/>
            <person name="Henrissat B."/>
            <person name="Kuo A."/>
            <person name="Liang C."/>
            <person name="Lipzen A."/>
            <person name="Lutzoni F."/>
            <person name="Magnuson J."/>
            <person name="Mondo S."/>
            <person name="Nolan M."/>
            <person name="Ohm R."/>
            <person name="Pangilinan J."/>
            <person name="Park H.-J."/>
            <person name="Ramirez L."/>
            <person name="Alfaro M."/>
            <person name="Sun H."/>
            <person name="Tritt A."/>
            <person name="Yoshinaga Y."/>
            <person name="Zwiers L.-H."/>
            <person name="Turgeon B."/>
            <person name="Goodwin S."/>
            <person name="Spatafora J."/>
            <person name="Crous P."/>
            <person name="Grigoriev I."/>
        </authorList>
    </citation>
    <scope>NUCLEOTIDE SEQUENCE</scope>
    <source>
        <strain evidence="5">Tuck. ex Michener</strain>
    </source>
</reference>
<evidence type="ECO:0000313" key="5">
    <source>
        <dbReference type="EMBL" id="KAF2230504.1"/>
    </source>
</evidence>
<gene>
    <name evidence="5" type="ORF">EV356DRAFT_508883</name>
</gene>
<comment type="similarity">
    <text evidence="1">Belongs to the beta-lactamase family.</text>
</comment>
<dbReference type="SUPFAM" id="SSF56601">
    <property type="entry name" value="beta-lactamase/transpeptidase-like"/>
    <property type="match status" value="1"/>
</dbReference>
<accession>A0A6A6GXI0</accession>
<dbReference type="PROSITE" id="PS51257">
    <property type="entry name" value="PROKAR_LIPOPROTEIN"/>
    <property type="match status" value="1"/>
</dbReference>
<evidence type="ECO:0000256" key="1">
    <source>
        <dbReference type="ARBA" id="ARBA00038473"/>
    </source>
</evidence>
<dbReference type="Pfam" id="PF00144">
    <property type="entry name" value="Beta-lactamase"/>
    <property type="match status" value="1"/>
</dbReference>
<evidence type="ECO:0000256" key="2">
    <source>
        <dbReference type="SAM" id="SignalP"/>
    </source>
</evidence>
<dbReference type="AlphaFoldDB" id="A0A6A6GXI0"/>
<dbReference type="PANTHER" id="PTHR22935">
    <property type="entry name" value="PENICILLIN-BINDING PROTEIN"/>
    <property type="match status" value="1"/>
</dbReference>
<protein>
    <submittedName>
        <fullName evidence="5">Beta-lactamase/transpeptidase-like protein</fullName>
    </submittedName>
</protein>
<dbReference type="Gene3D" id="3.40.710.10">
    <property type="entry name" value="DD-peptidase/beta-lactamase superfamily"/>
    <property type="match status" value="1"/>
</dbReference>
<dbReference type="InterPro" id="IPR012338">
    <property type="entry name" value="Beta-lactam/transpept-like"/>
</dbReference>